<protein>
    <submittedName>
        <fullName evidence="2">Uncharacterized protein</fullName>
    </submittedName>
</protein>
<sequence>MAQHPMGERHRSRMGRALLRQHREEGERCDVTGERRRRPHCYPITGGRAIIRREFKLGAGRENGRKQWVEFTDLRVPEIKKGHVRDFPEWLFATCTFAVLNAHRHLENCMRFVRPINFSPARLARFQIYPVRSVGYISVDEDVRERKKGLYSHIVLIISAIARNPLSEVASQVSIHDDNHKDNCRTRESPQKNLDDVEPVAHARRANGTSCATCRAGRPISHVRHAATRGPRRRGSEKNPVERDRGFAN</sequence>
<dbReference type="AlphaFoldDB" id="A0A4C1TK47"/>
<evidence type="ECO:0000256" key="1">
    <source>
        <dbReference type="SAM" id="MobiDB-lite"/>
    </source>
</evidence>
<comment type="caution">
    <text evidence="2">The sequence shown here is derived from an EMBL/GenBank/DDBJ whole genome shotgun (WGS) entry which is preliminary data.</text>
</comment>
<feature type="compositionally biased region" description="Basic residues" evidence="1">
    <location>
        <begin position="222"/>
        <end position="233"/>
    </location>
</feature>
<accession>A0A4C1TK47</accession>
<evidence type="ECO:0000313" key="2">
    <source>
        <dbReference type="EMBL" id="GBP13970.1"/>
    </source>
</evidence>
<name>A0A4C1TK47_EUMVA</name>
<proteinExistence type="predicted"/>
<dbReference type="EMBL" id="BGZK01000060">
    <property type="protein sequence ID" value="GBP13970.1"/>
    <property type="molecule type" value="Genomic_DNA"/>
</dbReference>
<reference evidence="2 3" key="1">
    <citation type="journal article" date="2019" name="Commun. Biol.">
        <title>The bagworm genome reveals a unique fibroin gene that provides high tensile strength.</title>
        <authorList>
            <person name="Kono N."/>
            <person name="Nakamura H."/>
            <person name="Ohtoshi R."/>
            <person name="Tomita M."/>
            <person name="Numata K."/>
            <person name="Arakawa K."/>
        </authorList>
    </citation>
    <scope>NUCLEOTIDE SEQUENCE [LARGE SCALE GENOMIC DNA]</scope>
</reference>
<feature type="compositionally biased region" description="Basic and acidic residues" evidence="1">
    <location>
        <begin position="175"/>
        <end position="195"/>
    </location>
</feature>
<feature type="region of interest" description="Disordered" evidence="1">
    <location>
        <begin position="173"/>
        <end position="195"/>
    </location>
</feature>
<evidence type="ECO:0000313" key="3">
    <source>
        <dbReference type="Proteomes" id="UP000299102"/>
    </source>
</evidence>
<organism evidence="2 3">
    <name type="scientific">Eumeta variegata</name>
    <name type="common">Bagworm moth</name>
    <name type="synonym">Eumeta japonica</name>
    <dbReference type="NCBI Taxonomy" id="151549"/>
    <lineage>
        <taxon>Eukaryota</taxon>
        <taxon>Metazoa</taxon>
        <taxon>Ecdysozoa</taxon>
        <taxon>Arthropoda</taxon>
        <taxon>Hexapoda</taxon>
        <taxon>Insecta</taxon>
        <taxon>Pterygota</taxon>
        <taxon>Neoptera</taxon>
        <taxon>Endopterygota</taxon>
        <taxon>Lepidoptera</taxon>
        <taxon>Glossata</taxon>
        <taxon>Ditrysia</taxon>
        <taxon>Tineoidea</taxon>
        <taxon>Psychidae</taxon>
        <taxon>Oiketicinae</taxon>
        <taxon>Eumeta</taxon>
    </lineage>
</organism>
<feature type="compositionally biased region" description="Basic and acidic residues" evidence="1">
    <location>
        <begin position="234"/>
        <end position="249"/>
    </location>
</feature>
<keyword evidence="3" id="KW-1185">Reference proteome</keyword>
<feature type="region of interest" description="Disordered" evidence="1">
    <location>
        <begin position="222"/>
        <end position="249"/>
    </location>
</feature>
<dbReference type="Proteomes" id="UP000299102">
    <property type="component" value="Unassembled WGS sequence"/>
</dbReference>
<gene>
    <name evidence="2" type="ORF">EVAR_10527_1</name>
</gene>